<proteinExistence type="predicted"/>
<dbReference type="EMBL" id="JAAIJQ010000064">
    <property type="protein sequence ID" value="NEV63851.1"/>
    <property type="molecule type" value="Genomic_DNA"/>
</dbReference>
<comment type="caution">
    <text evidence="1">The sequence shown here is derived from an EMBL/GenBank/DDBJ whole genome shotgun (WGS) entry which is preliminary data.</text>
</comment>
<keyword evidence="2" id="KW-1185">Reference proteome</keyword>
<dbReference type="InterPro" id="IPR024755">
    <property type="entry name" value="cpYpsA"/>
</dbReference>
<name>A0A6M0K3N7_9GAMM</name>
<dbReference type="AlphaFoldDB" id="A0A6M0K3N7"/>
<evidence type="ECO:0008006" key="3">
    <source>
        <dbReference type="Google" id="ProtNLM"/>
    </source>
</evidence>
<accession>A0A6M0K3N7</accession>
<reference evidence="1 2" key="1">
    <citation type="submission" date="2020-02" db="EMBL/GenBank/DDBJ databases">
        <title>Genome sequences of Thiorhodococcus mannitoliphagus and Thiorhodococcus minor, purple sulfur photosynthetic bacteria in the gammaproteobacterial family, Chromatiaceae.</title>
        <authorList>
            <person name="Aviles F.A."/>
            <person name="Meyer T.E."/>
            <person name="Kyndt J.A."/>
        </authorList>
    </citation>
    <scope>NUCLEOTIDE SEQUENCE [LARGE SCALE GENOMIC DNA]</scope>
    <source>
        <strain evidence="1 2">DSM 11518</strain>
    </source>
</reference>
<organism evidence="1 2">
    <name type="scientific">Thiorhodococcus minor</name>
    <dbReference type="NCBI Taxonomy" id="57489"/>
    <lineage>
        <taxon>Bacteria</taxon>
        <taxon>Pseudomonadati</taxon>
        <taxon>Pseudomonadota</taxon>
        <taxon>Gammaproteobacteria</taxon>
        <taxon>Chromatiales</taxon>
        <taxon>Chromatiaceae</taxon>
        <taxon>Thiorhodococcus</taxon>
    </lineage>
</organism>
<dbReference type="SUPFAM" id="SSF102405">
    <property type="entry name" value="MCP/YpsA-like"/>
    <property type="match status" value="1"/>
</dbReference>
<evidence type="ECO:0000313" key="1">
    <source>
        <dbReference type="EMBL" id="NEV63851.1"/>
    </source>
</evidence>
<evidence type="ECO:0000313" key="2">
    <source>
        <dbReference type="Proteomes" id="UP000483379"/>
    </source>
</evidence>
<gene>
    <name evidence="1" type="ORF">G3446_18490</name>
</gene>
<dbReference type="Gene3D" id="3.40.50.450">
    <property type="match status" value="1"/>
</dbReference>
<sequence>MNGVVESLKRKEKVEEDLYFAKRDRELLQAMHRQQVRPLAGEPVVIVSGGQTGVDRAALDAAMALGLPVGGWCPKGRCAEDGPIAPQYPLRETPSRDYAERTAWNVRDADATLILYRNALSGGSLLTAKLARRAGRPLLVRDLSEGFDATSAARWLTTNQVRVLNCAGPRESGASGIYAQALEGLKGLFALWAERAKLLS</sequence>
<dbReference type="Proteomes" id="UP000483379">
    <property type="component" value="Unassembled WGS sequence"/>
</dbReference>
<protein>
    <recommendedName>
        <fullName evidence="3">Molybdenum cofactor carrier</fullName>
    </recommendedName>
</protein>
<dbReference type="Pfam" id="PF12694">
    <property type="entry name" value="cpYpsA"/>
    <property type="match status" value="1"/>
</dbReference>
<dbReference type="RefSeq" id="WP_164454313.1">
    <property type="nucleotide sequence ID" value="NZ_JAAIJQ010000064.1"/>
</dbReference>